<dbReference type="InterPro" id="IPR052907">
    <property type="entry name" value="Beta-lactamase/esterase"/>
</dbReference>
<dbReference type="Gene3D" id="3.40.710.10">
    <property type="entry name" value="DD-peptidase/beta-lactamase superfamily"/>
    <property type="match status" value="1"/>
</dbReference>
<proteinExistence type="predicted"/>
<dbReference type="AlphaFoldDB" id="A0A7R7DVG3"/>
<protein>
    <submittedName>
        <fullName evidence="2">Serine hydrolase</fullName>
    </submittedName>
</protein>
<keyword evidence="3" id="KW-1185">Reference proteome</keyword>
<reference evidence="2 3" key="1">
    <citation type="submission" date="2020-08" db="EMBL/GenBank/DDBJ databases">
        <title>Whole genome shotgun sequence of Actinocatenispora thailandica NBRC 105041.</title>
        <authorList>
            <person name="Komaki H."/>
            <person name="Tamura T."/>
        </authorList>
    </citation>
    <scope>NUCLEOTIDE SEQUENCE [LARGE SCALE GENOMIC DNA]</scope>
    <source>
        <strain evidence="2 3">NBRC 105041</strain>
    </source>
</reference>
<evidence type="ECO:0000259" key="1">
    <source>
        <dbReference type="Pfam" id="PF00144"/>
    </source>
</evidence>
<dbReference type="SUPFAM" id="SSF56601">
    <property type="entry name" value="beta-lactamase/transpeptidase-like"/>
    <property type="match status" value="1"/>
</dbReference>
<evidence type="ECO:0000313" key="2">
    <source>
        <dbReference type="EMBL" id="BCJ38593.1"/>
    </source>
</evidence>
<dbReference type="PANTHER" id="PTHR43319">
    <property type="entry name" value="BETA-LACTAMASE-RELATED"/>
    <property type="match status" value="1"/>
</dbReference>
<organism evidence="2 3">
    <name type="scientific">Actinocatenispora thailandica</name>
    <dbReference type="NCBI Taxonomy" id="227318"/>
    <lineage>
        <taxon>Bacteria</taxon>
        <taxon>Bacillati</taxon>
        <taxon>Actinomycetota</taxon>
        <taxon>Actinomycetes</taxon>
        <taxon>Micromonosporales</taxon>
        <taxon>Micromonosporaceae</taxon>
        <taxon>Actinocatenispora</taxon>
    </lineage>
</organism>
<dbReference type="PANTHER" id="PTHR43319:SF3">
    <property type="entry name" value="BETA-LACTAMASE-RELATED DOMAIN-CONTAINING PROTEIN"/>
    <property type="match status" value="1"/>
</dbReference>
<gene>
    <name evidence="2" type="ORF">Athai_60960</name>
</gene>
<feature type="domain" description="Beta-lactamase-related" evidence="1">
    <location>
        <begin position="18"/>
        <end position="341"/>
    </location>
</feature>
<evidence type="ECO:0000313" key="3">
    <source>
        <dbReference type="Proteomes" id="UP000611640"/>
    </source>
</evidence>
<accession>A0A7R7DVG3</accession>
<name>A0A7R7DVG3_9ACTN</name>
<keyword evidence="2" id="KW-0378">Hydrolase</keyword>
<dbReference type="InterPro" id="IPR001466">
    <property type="entry name" value="Beta-lactam-related"/>
</dbReference>
<dbReference type="EMBL" id="AP023355">
    <property type="protein sequence ID" value="BCJ38593.1"/>
    <property type="molecule type" value="Genomic_DNA"/>
</dbReference>
<dbReference type="KEGG" id="atl:Athai_60960"/>
<dbReference type="InterPro" id="IPR012338">
    <property type="entry name" value="Beta-lactam/transpept-like"/>
</dbReference>
<dbReference type="GO" id="GO:0016787">
    <property type="term" value="F:hydrolase activity"/>
    <property type="evidence" value="ECO:0007669"/>
    <property type="project" value="UniProtKB-KW"/>
</dbReference>
<dbReference type="Proteomes" id="UP000611640">
    <property type="component" value="Chromosome"/>
</dbReference>
<sequence>MNGTVAAGYEPVREQFAAVVAAEPGLGAQLAVYRYGRLVVDLSAGMAADALTALYSTAKGAAHLVVAWLVQHGALDLDRTVSSYWPQFTGEGKEELTLRDLLAHRSGVIGVDGGLRTEELADDRVLADRLASQRPYWRPGRAYGYHAFVIGALTGEVVRRATGHTIQQHYQRQLRAPFGLDFHLGLPATEEPRYVPVQPATESRPGAGSDPTSLTAIAFNQHATPPTDLVEYGNTRLVRALGPASSGGVGSARGLAGLYAAAVTGLDGRPALLHEQTVARFARVHSHGTDLVTGERDHFALGFEAQPQRYPFLGARTLGHSGAIGAHGFADAELGLAYGYTRRRFVAGGGGGAPENQRLALAAVHAARRADRGQR</sequence>
<dbReference type="RefSeq" id="WP_203964603.1">
    <property type="nucleotide sequence ID" value="NZ_AP023355.1"/>
</dbReference>
<dbReference type="Pfam" id="PF00144">
    <property type="entry name" value="Beta-lactamase"/>
    <property type="match status" value="1"/>
</dbReference>